<sequence length="468" mass="51478">MVSHRRTKSESNRSDPSGAAAHVHLTTHDVSALLSRMARLEAELNEAKMKPPSSKKDTSQSIDSMGLYTSYPSEVHAALTGASSQVASILLSLPLMENIVDTVKRDLGSQRIDNIEDNILLNLCDAIHDSKSPWSRLGIMNNIQRCAHLRTLDNYFSVIDIALSARRNTQNYKKIAKYWKKLVMIQQDTPLNIPMTPSPSDISDTGLSEDLQPQRKEKLDELIAKRKLMISDTSCDVGSYELDTDFIYTQTTQSTLVTSESTTCDTDTESDTSKVSPGGTHTRKAIDINTSSLETQAISKDAINKCTSNNPLPGSQTLIKSRLKPKSPPFSQIKVWKSTPTSKQTSISTSPGSKSLNTSPRSEKKHRIYEATGIRQTVAVHSSSAKSKVSLKQFHHNSSVPPVLVTNNGKDTIRTTRTTASQPSHNLRALNLPQSCRPLAGKSPLTLTNQLTTNTLHTHTTRNYIATT</sequence>
<dbReference type="OrthoDB" id="2798624at2759"/>
<dbReference type="InParanoid" id="A0A286UJC3"/>
<reference evidence="2 3" key="1">
    <citation type="journal article" date="2017" name="Mol. Ecol.">
        <title>Comparative and population genomic landscape of Phellinus noxius: A hypervariable fungus causing root rot in trees.</title>
        <authorList>
            <person name="Chung C.L."/>
            <person name="Lee T.J."/>
            <person name="Akiba M."/>
            <person name="Lee H.H."/>
            <person name="Kuo T.H."/>
            <person name="Liu D."/>
            <person name="Ke H.M."/>
            <person name="Yokoi T."/>
            <person name="Roa M.B."/>
            <person name="Lu M.J."/>
            <person name="Chang Y.Y."/>
            <person name="Ann P.J."/>
            <person name="Tsai J.N."/>
            <person name="Chen C.Y."/>
            <person name="Tzean S.S."/>
            <person name="Ota Y."/>
            <person name="Hattori T."/>
            <person name="Sahashi N."/>
            <person name="Liou R.F."/>
            <person name="Kikuchi T."/>
            <person name="Tsai I.J."/>
        </authorList>
    </citation>
    <scope>NUCLEOTIDE SEQUENCE [LARGE SCALE GENOMIC DNA]</scope>
    <source>
        <strain evidence="2 3">FFPRI411160</strain>
    </source>
</reference>
<evidence type="ECO:0000313" key="3">
    <source>
        <dbReference type="Proteomes" id="UP000217199"/>
    </source>
</evidence>
<comment type="caution">
    <text evidence="2">The sequence shown here is derived from an EMBL/GenBank/DDBJ whole genome shotgun (WGS) entry which is preliminary data.</text>
</comment>
<name>A0A286UJC3_9AGAM</name>
<organism evidence="2 3">
    <name type="scientific">Pyrrhoderma noxium</name>
    <dbReference type="NCBI Taxonomy" id="2282107"/>
    <lineage>
        <taxon>Eukaryota</taxon>
        <taxon>Fungi</taxon>
        <taxon>Dikarya</taxon>
        <taxon>Basidiomycota</taxon>
        <taxon>Agaricomycotina</taxon>
        <taxon>Agaricomycetes</taxon>
        <taxon>Hymenochaetales</taxon>
        <taxon>Hymenochaetaceae</taxon>
        <taxon>Pyrrhoderma</taxon>
    </lineage>
</organism>
<evidence type="ECO:0000313" key="2">
    <source>
        <dbReference type="EMBL" id="PAV19711.1"/>
    </source>
</evidence>
<dbReference type="STRING" id="2282107.A0A286UJC3"/>
<dbReference type="AlphaFoldDB" id="A0A286UJC3"/>
<feature type="region of interest" description="Disordered" evidence="1">
    <location>
        <begin position="1"/>
        <end position="21"/>
    </location>
</feature>
<feature type="region of interest" description="Disordered" evidence="1">
    <location>
        <begin position="258"/>
        <end position="283"/>
    </location>
</feature>
<dbReference type="EMBL" id="NBII01000004">
    <property type="protein sequence ID" value="PAV19711.1"/>
    <property type="molecule type" value="Genomic_DNA"/>
</dbReference>
<keyword evidence="3" id="KW-1185">Reference proteome</keyword>
<protein>
    <submittedName>
        <fullName evidence="2">Uncharacterized protein</fullName>
    </submittedName>
</protein>
<evidence type="ECO:0000256" key="1">
    <source>
        <dbReference type="SAM" id="MobiDB-lite"/>
    </source>
</evidence>
<dbReference type="Proteomes" id="UP000217199">
    <property type="component" value="Unassembled WGS sequence"/>
</dbReference>
<feature type="region of interest" description="Disordered" evidence="1">
    <location>
        <begin position="304"/>
        <end position="363"/>
    </location>
</feature>
<proteinExistence type="predicted"/>
<feature type="compositionally biased region" description="Polar residues" evidence="1">
    <location>
        <begin position="305"/>
        <end position="319"/>
    </location>
</feature>
<gene>
    <name evidence="2" type="ORF">PNOK_0464500</name>
</gene>
<accession>A0A286UJC3</accession>
<feature type="compositionally biased region" description="Polar residues" evidence="1">
    <location>
        <begin position="338"/>
        <end position="360"/>
    </location>
</feature>